<dbReference type="PROSITE" id="PS50887">
    <property type="entry name" value="GGDEF"/>
    <property type="match status" value="1"/>
</dbReference>
<dbReference type="InterPro" id="IPR052155">
    <property type="entry name" value="Biofilm_reg_signaling"/>
</dbReference>
<dbReference type="SUPFAM" id="SSF141868">
    <property type="entry name" value="EAL domain-like"/>
    <property type="match status" value="1"/>
</dbReference>
<dbReference type="InterPro" id="IPR029787">
    <property type="entry name" value="Nucleotide_cyclase"/>
</dbReference>
<organism evidence="5 6">
    <name type="scientific">Comamonas squillarum</name>
    <dbReference type="NCBI Taxonomy" id="2977320"/>
    <lineage>
        <taxon>Bacteria</taxon>
        <taxon>Pseudomonadati</taxon>
        <taxon>Pseudomonadota</taxon>
        <taxon>Betaproteobacteria</taxon>
        <taxon>Burkholderiales</taxon>
        <taxon>Comamonadaceae</taxon>
        <taxon>Comamonas</taxon>
    </lineage>
</organism>
<dbReference type="Gene3D" id="3.30.450.20">
    <property type="entry name" value="PAS domain"/>
    <property type="match status" value="1"/>
</dbReference>
<dbReference type="InterPro" id="IPR000160">
    <property type="entry name" value="GGDEF_dom"/>
</dbReference>
<keyword evidence="6" id="KW-1185">Reference proteome</keyword>
<dbReference type="EMBL" id="CP104377">
    <property type="protein sequence ID" value="UXC19416.1"/>
    <property type="molecule type" value="Genomic_DNA"/>
</dbReference>
<dbReference type="PROSITE" id="PS50883">
    <property type="entry name" value="EAL"/>
    <property type="match status" value="1"/>
</dbReference>
<dbReference type="InterPro" id="IPR035919">
    <property type="entry name" value="EAL_sf"/>
</dbReference>
<proteinExistence type="predicted"/>
<dbReference type="NCBIfam" id="TIGR00254">
    <property type="entry name" value="GGDEF"/>
    <property type="match status" value="1"/>
</dbReference>
<feature type="transmembrane region" description="Helical" evidence="1">
    <location>
        <begin position="35"/>
        <end position="56"/>
    </location>
</feature>
<accession>A0ABY6A141</accession>
<dbReference type="InterPro" id="IPR043128">
    <property type="entry name" value="Rev_trsase/Diguanyl_cyclase"/>
</dbReference>
<dbReference type="Gene3D" id="3.20.20.450">
    <property type="entry name" value="EAL domain"/>
    <property type="match status" value="1"/>
</dbReference>
<dbReference type="CDD" id="cd00130">
    <property type="entry name" value="PAS"/>
    <property type="match status" value="1"/>
</dbReference>
<name>A0ABY6A141_9BURK</name>
<evidence type="ECO:0000313" key="6">
    <source>
        <dbReference type="Proteomes" id="UP001058290"/>
    </source>
</evidence>
<evidence type="ECO:0000259" key="4">
    <source>
        <dbReference type="PROSITE" id="PS50887"/>
    </source>
</evidence>
<dbReference type="InterPro" id="IPR000014">
    <property type="entry name" value="PAS"/>
</dbReference>
<keyword evidence="1" id="KW-1133">Transmembrane helix</keyword>
<dbReference type="SUPFAM" id="SSF55785">
    <property type="entry name" value="PYP-like sensor domain (PAS domain)"/>
    <property type="match status" value="1"/>
</dbReference>
<dbReference type="PANTHER" id="PTHR44757:SF4">
    <property type="entry name" value="DIGUANYLATE CYCLASE DGCE-RELATED"/>
    <property type="match status" value="1"/>
</dbReference>
<dbReference type="InterPro" id="IPR035965">
    <property type="entry name" value="PAS-like_dom_sf"/>
</dbReference>
<keyword evidence="1" id="KW-0812">Transmembrane</keyword>
<dbReference type="PROSITE" id="PS50112">
    <property type="entry name" value="PAS"/>
    <property type="match status" value="1"/>
</dbReference>
<dbReference type="CDD" id="cd01948">
    <property type="entry name" value="EAL"/>
    <property type="match status" value="1"/>
</dbReference>
<dbReference type="Pfam" id="PF00563">
    <property type="entry name" value="EAL"/>
    <property type="match status" value="1"/>
</dbReference>
<dbReference type="SMART" id="SM00091">
    <property type="entry name" value="PAS"/>
    <property type="match status" value="1"/>
</dbReference>
<sequence length="842" mass="92386">MPRLSPPIPTATHSDATPVQRYALPKRKRSLLLSIWPFVALAIVQTVLAISSLHILGAMRAFSSGESQWSKGQKDATYALARYAVSGDPAAYDQFHQGLHIPMSDMRARLMLEDQGYAARPQAALLLLQGHNEPEEINALIWLTVYFKNTDSIGQLLARWQDADEPLQELQTLAGDIYASMQLAPPTPVQKQSWLAQINALQIQLSEAERAFNKVLGDTSRAMNKWLWSINIGIALAMLSLLMGHTWRLQRKTARAEDALDLVSERASTTLAAIGEAVITTDAAGHVMYMNRAAEELLGVSLEQLVTSELVQHMHASPSSAGSDKDGASAWVQTAIADALQGREHPRETIFRLCDAQHHVREVKLAFTPIGDDIGTTEAVFVLHDVSQEQRYIRELAWQATHDQLTGLVNRYEFERLLGVLLEQTKHEDTAPGDHAIMYLDLDQFKVINDTAGHIAGDAMLRAMSAMLQRCLRAGDTLARVGGDEFAILLKHCSFEDAKRIAEQIRDAAQNVRIQWGERSLSAGISIGLVKLAAPLTSVEEVLRVADMASYGAKQRGRNNVYAYDPGVDQEIARYVGEMEWVERIKAALEGGHFCLYAQAIEALSTDADEIAGGGLHIEVQIRMRLPDGNIISPVLFIPAAERYGLMPMVDRWVVKQTLQTLAHLQKTAQSPAISCCAINLSGTSLGDERLLDFLQDQIARHGVDPRTLCFEITETAAITHLPNAIRLVKALKALGCRFSMDDFGAGVSSFGSLKNLPVDFLKIDGAIVADMLNEPAHRAMVDAINHLGHALDMKTIAEFASTPEIVESLRGMGIDYAQGYAVGRPQPFSNTIAAPSSNCVH</sequence>
<reference evidence="5" key="1">
    <citation type="submission" date="2022-09" db="EMBL/GenBank/DDBJ databases">
        <title>Bacterial diversity in gut of crayfish and pufferfish.</title>
        <authorList>
            <person name="Huang Y."/>
        </authorList>
    </citation>
    <scope>NUCLEOTIDE SEQUENCE</scope>
    <source>
        <strain evidence="5">PR12</strain>
    </source>
</reference>
<evidence type="ECO:0000256" key="1">
    <source>
        <dbReference type="SAM" id="Phobius"/>
    </source>
</evidence>
<dbReference type="SMART" id="SM00052">
    <property type="entry name" value="EAL"/>
    <property type="match status" value="1"/>
</dbReference>
<feature type="domain" description="EAL" evidence="3">
    <location>
        <begin position="578"/>
        <end position="840"/>
    </location>
</feature>
<feature type="domain" description="GGDEF" evidence="4">
    <location>
        <begin position="433"/>
        <end position="566"/>
    </location>
</feature>
<dbReference type="SUPFAM" id="SSF55073">
    <property type="entry name" value="Nucleotide cyclase"/>
    <property type="match status" value="1"/>
</dbReference>
<dbReference type="Gene3D" id="3.30.70.270">
    <property type="match status" value="1"/>
</dbReference>
<feature type="domain" description="PAS" evidence="2">
    <location>
        <begin position="263"/>
        <end position="311"/>
    </location>
</feature>
<dbReference type="InterPro" id="IPR001633">
    <property type="entry name" value="EAL_dom"/>
</dbReference>
<evidence type="ECO:0000313" key="5">
    <source>
        <dbReference type="EMBL" id="UXC19416.1"/>
    </source>
</evidence>
<dbReference type="Pfam" id="PF00990">
    <property type="entry name" value="GGDEF"/>
    <property type="match status" value="1"/>
</dbReference>
<dbReference type="Pfam" id="PF00989">
    <property type="entry name" value="PAS"/>
    <property type="match status" value="1"/>
</dbReference>
<protein>
    <submittedName>
        <fullName evidence="5">EAL domain-containing protein</fullName>
    </submittedName>
</protein>
<dbReference type="PANTHER" id="PTHR44757">
    <property type="entry name" value="DIGUANYLATE CYCLASE DGCP"/>
    <property type="match status" value="1"/>
</dbReference>
<dbReference type="RefSeq" id="WP_260719582.1">
    <property type="nucleotide sequence ID" value="NZ_CP104377.1"/>
</dbReference>
<dbReference type="InterPro" id="IPR013767">
    <property type="entry name" value="PAS_fold"/>
</dbReference>
<dbReference type="Proteomes" id="UP001058290">
    <property type="component" value="Chromosome"/>
</dbReference>
<evidence type="ECO:0000259" key="3">
    <source>
        <dbReference type="PROSITE" id="PS50883"/>
    </source>
</evidence>
<dbReference type="NCBIfam" id="TIGR00229">
    <property type="entry name" value="sensory_box"/>
    <property type="match status" value="1"/>
</dbReference>
<dbReference type="CDD" id="cd01949">
    <property type="entry name" value="GGDEF"/>
    <property type="match status" value="1"/>
</dbReference>
<keyword evidence="1" id="KW-0472">Membrane</keyword>
<gene>
    <name evidence="5" type="ORF">N4T19_04650</name>
</gene>
<evidence type="ECO:0000259" key="2">
    <source>
        <dbReference type="PROSITE" id="PS50112"/>
    </source>
</evidence>
<dbReference type="SMART" id="SM00267">
    <property type="entry name" value="GGDEF"/>
    <property type="match status" value="1"/>
</dbReference>